<protein>
    <recommendedName>
        <fullName evidence="4">17 kDa surface antigen</fullName>
    </recommendedName>
</protein>
<gene>
    <name evidence="2" type="ORF">C8N42_11451</name>
</gene>
<keyword evidence="3" id="KW-1185">Reference proteome</keyword>
<name>A0A2T5HAH8_9RHOB</name>
<dbReference type="Proteomes" id="UP000244077">
    <property type="component" value="Unassembled WGS sequence"/>
</dbReference>
<evidence type="ECO:0000313" key="2">
    <source>
        <dbReference type="EMBL" id="PTQ68575.1"/>
    </source>
</evidence>
<organism evidence="2 3">
    <name type="scientific">Celeribacter persicus</name>
    <dbReference type="NCBI Taxonomy" id="1651082"/>
    <lineage>
        <taxon>Bacteria</taxon>
        <taxon>Pseudomonadati</taxon>
        <taxon>Pseudomonadota</taxon>
        <taxon>Alphaproteobacteria</taxon>
        <taxon>Rhodobacterales</taxon>
        <taxon>Roseobacteraceae</taxon>
        <taxon>Celeribacter</taxon>
    </lineage>
</organism>
<dbReference type="PROSITE" id="PS51257">
    <property type="entry name" value="PROKAR_LIPOPROTEIN"/>
    <property type="match status" value="1"/>
</dbReference>
<sequence length="92" mass="9007">MSKKILLALAFAAPTLAACTTMSNTDASTAFGAATGAGLGYLTADALGSSDEWKVLATLGGAAAGSMVAKNTNSATCAYSNGDGTYYTAPCP</sequence>
<reference evidence="2 3" key="1">
    <citation type="submission" date="2018-04" db="EMBL/GenBank/DDBJ databases">
        <title>Genomic Encyclopedia of Archaeal and Bacterial Type Strains, Phase II (KMG-II): from individual species to whole genera.</title>
        <authorList>
            <person name="Goeker M."/>
        </authorList>
    </citation>
    <scope>NUCLEOTIDE SEQUENCE [LARGE SCALE GENOMIC DNA]</scope>
    <source>
        <strain evidence="2 3">DSM 100434</strain>
    </source>
</reference>
<feature type="signal peptide" evidence="1">
    <location>
        <begin position="1"/>
        <end position="17"/>
    </location>
</feature>
<dbReference type="EMBL" id="QAOH01000014">
    <property type="protein sequence ID" value="PTQ68575.1"/>
    <property type="molecule type" value="Genomic_DNA"/>
</dbReference>
<accession>A0A2T5HAH8</accession>
<evidence type="ECO:0000313" key="3">
    <source>
        <dbReference type="Proteomes" id="UP000244077"/>
    </source>
</evidence>
<evidence type="ECO:0008006" key="4">
    <source>
        <dbReference type="Google" id="ProtNLM"/>
    </source>
</evidence>
<evidence type="ECO:0000256" key="1">
    <source>
        <dbReference type="SAM" id="SignalP"/>
    </source>
</evidence>
<feature type="chain" id="PRO_5015518019" description="17 kDa surface antigen" evidence="1">
    <location>
        <begin position="18"/>
        <end position="92"/>
    </location>
</feature>
<dbReference type="OrthoDB" id="7876153at2"/>
<dbReference type="AlphaFoldDB" id="A0A2T5HAH8"/>
<proteinExistence type="predicted"/>
<dbReference type="GO" id="GO:0009279">
    <property type="term" value="C:cell outer membrane"/>
    <property type="evidence" value="ECO:0007669"/>
    <property type="project" value="UniProtKB-SubCell"/>
</dbReference>
<comment type="caution">
    <text evidence="2">The sequence shown here is derived from an EMBL/GenBank/DDBJ whole genome shotgun (WGS) entry which is preliminary data.</text>
</comment>
<keyword evidence="1" id="KW-0732">Signal</keyword>
<dbReference type="RefSeq" id="WP_107817518.1">
    <property type="nucleotide sequence ID" value="NZ_QAOH01000014.1"/>
</dbReference>